<dbReference type="KEGG" id="bban:J4G43_023945"/>
<evidence type="ECO:0000313" key="3">
    <source>
        <dbReference type="EMBL" id="UEM17006.1"/>
    </source>
</evidence>
<evidence type="ECO:0000313" key="6">
    <source>
        <dbReference type="Proteomes" id="UP000664702"/>
    </source>
</evidence>
<dbReference type="EMBL" id="CP088280">
    <property type="protein sequence ID" value="UGX98761.1"/>
    <property type="molecule type" value="Genomic_DNA"/>
</dbReference>
<accession>A0A7Z0QI83</accession>
<dbReference type="Proteomes" id="UP000564836">
    <property type="component" value="Chromosome"/>
</dbReference>
<evidence type="ECO:0000313" key="5">
    <source>
        <dbReference type="Proteomes" id="UP000564836"/>
    </source>
</evidence>
<protein>
    <recommendedName>
        <fullName evidence="7">DNA-binding protein</fullName>
    </recommendedName>
</protein>
<evidence type="ECO:0008006" key="7">
    <source>
        <dbReference type="Google" id="ProtNLM"/>
    </source>
</evidence>
<reference evidence="4 5" key="1">
    <citation type="journal article" date="2017" name="Syst. Appl. Microbiol.">
        <title>Soybeans inoculated with root zone soils of Canadian native legumes harbour diverse and novel Bradyrhizobium spp. that possess agricultural potential.</title>
        <authorList>
            <person name="Bromfield E.S.P."/>
            <person name="Cloutier S."/>
            <person name="Tambong J.T."/>
            <person name="Tran Thi T.V."/>
        </authorList>
    </citation>
    <scope>NUCLEOTIDE SEQUENCE [LARGE SCALE GENOMIC DNA]</scope>
    <source>
        <strain evidence="4 5">323S2</strain>
    </source>
</reference>
<dbReference type="RefSeq" id="WP_038946045.1">
    <property type="nucleotide sequence ID" value="NZ_CP086136.1"/>
</dbReference>
<sequence>MRRLATAKAVVDHLGGLSKVAALTDTSINTAKNWPGRAGAFPATTYVVMSRALRRRRATADPRLWGMRGLE</sequence>
<dbReference type="EMBL" id="JAGEMI010000001">
    <property type="protein sequence ID" value="MBO1864245.1"/>
    <property type="molecule type" value="Genomic_DNA"/>
</dbReference>
<reference evidence="2" key="2">
    <citation type="submission" date="2020-06" db="EMBL/GenBank/DDBJ databases">
        <title>Whole Genome Sequence of Bradyrhizobium sp. Strain 323S2.</title>
        <authorList>
            <person name="Bromfield E.S.P."/>
        </authorList>
    </citation>
    <scope>NUCLEOTIDE SEQUENCE [LARGE SCALE GENOMIC DNA]</scope>
    <source>
        <strain evidence="2">323S2</strain>
    </source>
</reference>
<evidence type="ECO:0000313" key="4">
    <source>
        <dbReference type="EMBL" id="UGX98761.1"/>
    </source>
</evidence>
<reference evidence="1" key="3">
    <citation type="submission" date="2021-03" db="EMBL/GenBank/DDBJ databases">
        <title>Whole Genome Sequence of Bradyrhizobium sp. Strain 144S4.</title>
        <authorList>
            <person name="Bromfield E.S.P."/>
            <person name="Cloutier S."/>
        </authorList>
    </citation>
    <scope>NUCLEOTIDE SEQUENCE [LARGE SCALE GENOMIC DNA]</scope>
    <source>
        <strain evidence="1">144S4</strain>
    </source>
</reference>
<evidence type="ECO:0000313" key="1">
    <source>
        <dbReference type="EMBL" id="MBO1864245.1"/>
    </source>
</evidence>
<organism evidence="2">
    <name type="scientific">Bradyrhizobium barranii subsp. barranii</name>
    <dbReference type="NCBI Taxonomy" id="2823807"/>
    <lineage>
        <taxon>Bacteria</taxon>
        <taxon>Pseudomonadati</taxon>
        <taxon>Pseudomonadota</taxon>
        <taxon>Alphaproteobacteria</taxon>
        <taxon>Hyphomicrobiales</taxon>
        <taxon>Nitrobacteraceae</taxon>
        <taxon>Bradyrhizobium</taxon>
        <taxon>Bradyrhizobium barranii</taxon>
    </lineage>
</organism>
<reference evidence="5 6" key="4">
    <citation type="journal article" date="2022" name="Int. J. Syst. Evol. Microbiol.">
        <title>Strains of Bradyrhizobium barranii sp. nov. associated with legumes native to Canada are symbionts of soybeans and belong to different subspecies (subsp. barranii subsp. nov. and subsp. apii subsp. nov.) and symbiovars (sv. glycinearum and sv. septentrionale).</title>
        <authorList>
            <person name="Bromfield E.S.P."/>
            <person name="Cloutier S."/>
            <person name="Wasai-Hara S."/>
            <person name="Minamisawa K."/>
        </authorList>
    </citation>
    <scope>NUCLEOTIDE SEQUENCE [LARGE SCALE GENOMIC DNA]</scope>
    <source>
        <strain evidence="6">144S4</strain>
        <strain evidence="4 5">323S2</strain>
    </source>
</reference>
<name>A0A7Z0QI83_9BRAD</name>
<dbReference type="Proteomes" id="UP000664702">
    <property type="component" value="Chromosome"/>
</dbReference>
<gene>
    <name evidence="4" type="ORF">G6321_00028055</name>
    <name evidence="2" type="ORF">G6321_40180</name>
    <name evidence="3" type="ORF">J4G43_023945</name>
    <name evidence="1" type="ORF">J4G43_25970</name>
</gene>
<proteinExistence type="predicted"/>
<dbReference type="EMBL" id="JACBFH010000001">
    <property type="protein sequence ID" value="NYY94391.1"/>
    <property type="molecule type" value="Genomic_DNA"/>
</dbReference>
<dbReference type="EMBL" id="CP086136">
    <property type="protein sequence ID" value="UEM17006.1"/>
    <property type="molecule type" value="Genomic_DNA"/>
</dbReference>
<evidence type="ECO:0000313" key="2">
    <source>
        <dbReference type="EMBL" id="NYY94391.1"/>
    </source>
</evidence>
<dbReference type="AlphaFoldDB" id="A0A7Z0QI83"/>